<evidence type="ECO:0000313" key="1">
    <source>
        <dbReference type="EMBL" id="GIY62306.1"/>
    </source>
</evidence>
<sequence length="70" mass="7676">MPHSVMDSKLRTALGTLLGNLVFRLAMDFRGSSITQGLRFPAARFRSLNSLVRGFCDEKGLGGLESRDGF</sequence>
<proteinExistence type="predicted"/>
<name>A0AAV4UWK3_CAEEX</name>
<dbReference type="AlphaFoldDB" id="A0AAV4UWK3"/>
<dbReference type="EMBL" id="BPLR01013606">
    <property type="protein sequence ID" value="GIY62306.1"/>
    <property type="molecule type" value="Genomic_DNA"/>
</dbReference>
<dbReference type="Proteomes" id="UP001054945">
    <property type="component" value="Unassembled WGS sequence"/>
</dbReference>
<keyword evidence="2" id="KW-1185">Reference proteome</keyword>
<reference evidence="1 2" key="1">
    <citation type="submission" date="2021-06" db="EMBL/GenBank/DDBJ databases">
        <title>Caerostris extrusa draft genome.</title>
        <authorList>
            <person name="Kono N."/>
            <person name="Arakawa K."/>
        </authorList>
    </citation>
    <scope>NUCLEOTIDE SEQUENCE [LARGE SCALE GENOMIC DNA]</scope>
</reference>
<accession>A0AAV4UWK3</accession>
<gene>
    <name evidence="1" type="ORF">CEXT_275051</name>
</gene>
<evidence type="ECO:0000313" key="2">
    <source>
        <dbReference type="Proteomes" id="UP001054945"/>
    </source>
</evidence>
<organism evidence="1 2">
    <name type="scientific">Caerostris extrusa</name>
    <name type="common">Bark spider</name>
    <name type="synonym">Caerostris bankana</name>
    <dbReference type="NCBI Taxonomy" id="172846"/>
    <lineage>
        <taxon>Eukaryota</taxon>
        <taxon>Metazoa</taxon>
        <taxon>Ecdysozoa</taxon>
        <taxon>Arthropoda</taxon>
        <taxon>Chelicerata</taxon>
        <taxon>Arachnida</taxon>
        <taxon>Araneae</taxon>
        <taxon>Araneomorphae</taxon>
        <taxon>Entelegynae</taxon>
        <taxon>Araneoidea</taxon>
        <taxon>Araneidae</taxon>
        <taxon>Caerostris</taxon>
    </lineage>
</organism>
<protein>
    <submittedName>
        <fullName evidence="1">Uncharacterized protein</fullName>
    </submittedName>
</protein>
<comment type="caution">
    <text evidence="1">The sequence shown here is derived from an EMBL/GenBank/DDBJ whole genome shotgun (WGS) entry which is preliminary data.</text>
</comment>